<dbReference type="EMBL" id="KZ819988">
    <property type="protein sequence ID" value="PWN49941.1"/>
    <property type="molecule type" value="Genomic_DNA"/>
</dbReference>
<gene>
    <name evidence="1" type="ORF">IE53DRAFT_387813</name>
</gene>
<organism evidence="1 2">
    <name type="scientific">Violaceomyces palustris</name>
    <dbReference type="NCBI Taxonomy" id="1673888"/>
    <lineage>
        <taxon>Eukaryota</taxon>
        <taxon>Fungi</taxon>
        <taxon>Dikarya</taxon>
        <taxon>Basidiomycota</taxon>
        <taxon>Ustilaginomycotina</taxon>
        <taxon>Ustilaginomycetes</taxon>
        <taxon>Violaceomycetales</taxon>
        <taxon>Violaceomycetaceae</taxon>
        <taxon>Violaceomyces</taxon>
    </lineage>
</organism>
<reference evidence="1 2" key="1">
    <citation type="journal article" date="2018" name="Mol. Biol. Evol.">
        <title>Broad Genomic Sampling Reveals a Smut Pathogenic Ancestry of the Fungal Clade Ustilaginomycotina.</title>
        <authorList>
            <person name="Kijpornyongpan T."/>
            <person name="Mondo S.J."/>
            <person name="Barry K."/>
            <person name="Sandor L."/>
            <person name="Lee J."/>
            <person name="Lipzen A."/>
            <person name="Pangilinan J."/>
            <person name="LaButti K."/>
            <person name="Hainaut M."/>
            <person name="Henrissat B."/>
            <person name="Grigoriev I.V."/>
            <person name="Spatafora J.W."/>
            <person name="Aime M.C."/>
        </authorList>
    </citation>
    <scope>NUCLEOTIDE SEQUENCE [LARGE SCALE GENOMIC DNA]</scope>
    <source>
        <strain evidence="1 2">SA 807</strain>
    </source>
</reference>
<accession>A0ACD0NVX4</accession>
<protein>
    <submittedName>
        <fullName evidence="1">Uncharacterized protein</fullName>
    </submittedName>
</protein>
<proteinExistence type="predicted"/>
<sequence>MAAVAISVQISKVLSPLEYEVQQDRSLVAGSRSRHFPPPFPFLVLFSLSLYSLSPSNSFVASLFFFFFLLPSDRFEHILLTRENLLTLVNPLFLIYETEKKTDLPDPLSGRGLEWNWHATR</sequence>
<evidence type="ECO:0000313" key="2">
    <source>
        <dbReference type="Proteomes" id="UP000245626"/>
    </source>
</evidence>
<dbReference type="Proteomes" id="UP000245626">
    <property type="component" value="Unassembled WGS sequence"/>
</dbReference>
<keyword evidence="2" id="KW-1185">Reference proteome</keyword>
<evidence type="ECO:0000313" key="1">
    <source>
        <dbReference type="EMBL" id="PWN49941.1"/>
    </source>
</evidence>
<name>A0ACD0NVX4_9BASI</name>